<evidence type="ECO:0000256" key="3">
    <source>
        <dbReference type="ARBA" id="ARBA00022630"/>
    </source>
</evidence>
<comment type="cofactor">
    <cofactor evidence="1">
        <name>FAD</name>
        <dbReference type="ChEBI" id="CHEBI:57692"/>
    </cofactor>
</comment>
<comment type="similarity">
    <text evidence="2">Belongs to the FAD-dependent glycerol-3-phosphate dehydrogenase family.</text>
</comment>
<feature type="domain" description="Alpha-glycerophosphate oxidase C-terminal" evidence="8">
    <location>
        <begin position="423"/>
        <end position="510"/>
    </location>
</feature>
<evidence type="ECO:0000259" key="8">
    <source>
        <dbReference type="Pfam" id="PF16901"/>
    </source>
</evidence>
<dbReference type="InterPro" id="IPR006076">
    <property type="entry name" value="FAD-dep_OxRdtase"/>
</dbReference>
<evidence type="ECO:0000256" key="6">
    <source>
        <dbReference type="ARBA" id="ARBA00023002"/>
    </source>
</evidence>
<protein>
    <submittedName>
        <fullName evidence="10">Glycerol-3-phosphate dehydrogenase</fullName>
    </submittedName>
</protein>
<dbReference type="InterPro" id="IPR038299">
    <property type="entry name" value="DAO_C_sf"/>
</dbReference>
<dbReference type="Pfam" id="PF01266">
    <property type="entry name" value="DAO"/>
    <property type="match status" value="1"/>
</dbReference>
<dbReference type="GO" id="GO:0046168">
    <property type="term" value="P:glycerol-3-phosphate catabolic process"/>
    <property type="evidence" value="ECO:0007669"/>
    <property type="project" value="TreeGrafter"/>
</dbReference>
<dbReference type="Proteomes" id="UP000184031">
    <property type="component" value="Unassembled WGS sequence"/>
</dbReference>
<dbReference type="RefSeq" id="WP_072876930.1">
    <property type="nucleotide sequence ID" value="NZ_FOKU01000002.1"/>
</dbReference>
<dbReference type="GO" id="GO:0006071">
    <property type="term" value="P:glycerol metabolic process"/>
    <property type="evidence" value="ECO:0007669"/>
    <property type="project" value="UniProtKB-KW"/>
</dbReference>
<dbReference type="InterPro" id="IPR031656">
    <property type="entry name" value="DAO_C"/>
</dbReference>
<name>A0A1M6RAY9_9FLAO</name>
<evidence type="ECO:0000256" key="4">
    <source>
        <dbReference type="ARBA" id="ARBA00022798"/>
    </source>
</evidence>
<feature type="domain" description="FAD dependent oxidoreductase" evidence="7">
    <location>
        <begin position="27"/>
        <end position="353"/>
    </location>
</feature>
<dbReference type="PANTHER" id="PTHR11985:SF35">
    <property type="entry name" value="ANAEROBIC GLYCEROL-3-PHOSPHATE DEHYDROGENASE SUBUNIT A"/>
    <property type="match status" value="1"/>
</dbReference>
<dbReference type="OrthoDB" id="9766796at2"/>
<dbReference type="SUPFAM" id="SSF51905">
    <property type="entry name" value="FAD/NAD(P)-binding domain"/>
    <property type="match status" value="1"/>
</dbReference>
<dbReference type="PANTHER" id="PTHR11985">
    <property type="entry name" value="GLYCEROL-3-PHOSPHATE DEHYDROGENASE"/>
    <property type="match status" value="1"/>
</dbReference>
<evidence type="ECO:0000256" key="2">
    <source>
        <dbReference type="ARBA" id="ARBA00007330"/>
    </source>
</evidence>
<proteinExistence type="inferred from homology"/>
<accession>A0A1M6RAY9</accession>
<dbReference type="Pfam" id="PF16901">
    <property type="entry name" value="DAO_C"/>
    <property type="match status" value="1"/>
</dbReference>
<dbReference type="Gene3D" id="3.30.9.10">
    <property type="entry name" value="D-Amino Acid Oxidase, subunit A, domain 2"/>
    <property type="match status" value="1"/>
</dbReference>
<dbReference type="EMBL" id="FOKU01000002">
    <property type="protein sequence ID" value="SFB74614.1"/>
    <property type="molecule type" value="Genomic_DNA"/>
</dbReference>
<evidence type="ECO:0000256" key="5">
    <source>
        <dbReference type="ARBA" id="ARBA00022827"/>
    </source>
</evidence>
<dbReference type="STRING" id="1055723.SAMN05216293_0688"/>
<dbReference type="InterPro" id="IPR036188">
    <property type="entry name" value="FAD/NAD-bd_sf"/>
</dbReference>
<organism evidence="10 11">
    <name type="scientific">Flagellimonas taeanensis</name>
    <dbReference type="NCBI Taxonomy" id="1005926"/>
    <lineage>
        <taxon>Bacteria</taxon>
        <taxon>Pseudomonadati</taxon>
        <taxon>Bacteroidota</taxon>
        <taxon>Flavobacteriia</taxon>
        <taxon>Flavobacteriales</taxon>
        <taxon>Flavobacteriaceae</taxon>
        <taxon>Flagellimonas</taxon>
    </lineage>
</organism>
<keyword evidence="3" id="KW-0285">Flavoprotein</keyword>
<sequence length="546" mass="60940">MKKEPKKTFFDRDHLLHKIESEHQIWDVLIIGGGATGLGVALDASSRGLSTVLFEQSDFAKGTSSRSTKLAHGGVRYLAQGNIKLVFEALRERGLMLKNAPHLVSPLSFIIPSYRWWEKYFYGLGLQIYDWMAQKFRMGNTSLLRRDTLLKQMGNLNPKKLNGGVQYYDGQFDDARLAVNLAQTSIEQGGVLINYMKVNQLIKDAKGKVTGVEVTNVETGKTYSVQAKVVINATGVFVDDILKMDNPGANTLLKVSQGIHLVLPQSFLKSEHALMIPATSDGRVLFAVPWHGYLLVGTTDTPLDRHQLEPKPLKEEINFILETLKDYLKEVPTEKDVLSVFVGLRPLVLPENKEVGTKEISRDHKLKISASQLITITGGKWTTYRKMAEDTVDQAITIGDLSTGPCQTKALKIHGYSNAPAEDEAMSFYGSDAKGIAQLKIENPDLDYQLHPDFSFTAAEVIWAVRYEMARTVDDILARRLRILFLNARAAMKLAPVVANIMAEEMDKDKDWTDGQIRDFQSIAKNYLVDPTLGEVLASGRLQKVE</sequence>
<reference evidence="10 11" key="1">
    <citation type="submission" date="2016-11" db="EMBL/GenBank/DDBJ databases">
        <authorList>
            <person name="Varghese N."/>
            <person name="Submissions S."/>
        </authorList>
    </citation>
    <scope>NUCLEOTIDE SEQUENCE [LARGE SCALE GENOMIC DNA]</scope>
    <source>
        <strain evidence="10 11">CGMCC 1.12174</strain>
        <strain evidence="9 12">DSM 26351</strain>
    </source>
</reference>
<dbReference type="EMBL" id="FRAT01000002">
    <property type="protein sequence ID" value="SHK29497.1"/>
    <property type="molecule type" value="Genomic_DNA"/>
</dbReference>
<keyword evidence="6" id="KW-0560">Oxidoreductase</keyword>
<evidence type="ECO:0000259" key="7">
    <source>
        <dbReference type="Pfam" id="PF01266"/>
    </source>
</evidence>
<gene>
    <name evidence="9" type="ORF">SAMN04487891_10213</name>
    <name evidence="10" type="ORF">SAMN05216293_0688</name>
</gene>
<evidence type="ECO:0000313" key="11">
    <source>
        <dbReference type="Proteomes" id="UP000184031"/>
    </source>
</evidence>
<dbReference type="AlphaFoldDB" id="A0A1M6RAY9"/>
<evidence type="ECO:0000313" key="12">
    <source>
        <dbReference type="Proteomes" id="UP000198940"/>
    </source>
</evidence>
<dbReference type="Gene3D" id="3.50.50.60">
    <property type="entry name" value="FAD/NAD(P)-binding domain"/>
    <property type="match status" value="1"/>
</dbReference>
<dbReference type="GO" id="GO:0004368">
    <property type="term" value="F:glycerol-3-phosphate dehydrogenase (quinone) activity"/>
    <property type="evidence" value="ECO:0007669"/>
    <property type="project" value="InterPro"/>
</dbReference>
<dbReference type="PRINTS" id="PR01001">
    <property type="entry name" value="FADG3PDH"/>
</dbReference>
<evidence type="ECO:0000313" key="9">
    <source>
        <dbReference type="EMBL" id="SFB74614.1"/>
    </source>
</evidence>
<dbReference type="Proteomes" id="UP000198940">
    <property type="component" value="Unassembled WGS sequence"/>
</dbReference>
<keyword evidence="5" id="KW-0274">FAD</keyword>
<dbReference type="Gene3D" id="1.10.8.870">
    <property type="entry name" value="Alpha-glycerophosphate oxidase, cap domain"/>
    <property type="match status" value="1"/>
</dbReference>
<keyword evidence="12" id="KW-1185">Reference proteome</keyword>
<evidence type="ECO:0000313" key="10">
    <source>
        <dbReference type="EMBL" id="SHK29497.1"/>
    </source>
</evidence>
<dbReference type="PROSITE" id="PS00978">
    <property type="entry name" value="FAD_G3PDH_2"/>
    <property type="match status" value="1"/>
</dbReference>
<dbReference type="InterPro" id="IPR000447">
    <property type="entry name" value="G3P_DH_FAD-dep"/>
</dbReference>
<evidence type="ECO:0000256" key="1">
    <source>
        <dbReference type="ARBA" id="ARBA00001974"/>
    </source>
</evidence>
<comment type="caution">
    <text evidence="10">The sequence shown here is derived from an EMBL/GenBank/DDBJ whole genome shotgun (WGS) entry which is preliminary data.</text>
</comment>
<keyword evidence="4" id="KW-0319">Glycerol metabolism</keyword>